<dbReference type="OrthoDB" id="6190237at2"/>
<sequence length="371" mass="41739">MNELDVLIKTSIKIYQSETYHGSGVLVQTDGEFYVFSAAHVFSQDITQPIKLEEFHGISDMYGKIEFDSLIEEQKATQQYDIVVISVDKKHSFSDFPRISFCEDISFPEISYAFRGTQKSAALKSHTVTPCQLDTPLNDNGTFCLKIPFEAYTDMKGGVGAEVLGGYSGSGIFIRETDNNYLVGIAQNIDKDDFTGVNCRSIKVIKDFFLPNIDITDFHGGNAQLKLNIAEIKRNVTQTMIDERKKSNNYGDVENLTRKMNSFMADWTTEDLDGYINDILVWEDIEQSKIRNHSSYRDLIENAKAIWASGNKKFQVSSIQQGNERFHKILDDLTALLKDELDGTSIKSTSSVIAAGEIARLLANCTLDFKK</sequence>
<proteinExistence type="predicted"/>
<dbReference type="Proteomes" id="UP000196573">
    <property type="component" value="Unassembled WGS sequence"/>
</dbReference>
<dbReference type="SUPFAM" id="SSF50494">
    <property type="entry name" value="Trypsin-like serine proteases"/>
    <property type="match status" value="1"/>
</dbReference>
<accession>A0A1X7AJS2</accession>
<organism evidence="1 2">
    <name type="scientific">Parendozoicomonas haliclonae</name>
    <dbReference type="NCBI Taxonomy" id="1960125"/>
    <lineage>
        <taxon>Bacteria</taxon>
        <taxon>Pseudomonadati</taxon>
        <taxon>Pseudomonadota</taxon>
        <taxon>Gammaproteobacteria</taxon>
        <taxon>Oceanospirillales</taxon>
        <taxon>Endozoicomonadaceae</taxon>
        <taxon>Parendozoicomonas</taxon>
    </lineage>
</organism>
<evidence type="ECO:0000313" key="1">
    <source>
        <dbReference type="EMBL" id="SMA47115.1"/>
    </source>
</evidence>
<name>A0A1X7AJS2_9GAMM</name>
<dbReference type="AlphaFoldDB" id="A0A1X7AJS2"/>
<evidence type="ECO:0008006" key="3">
    <source>
        <dbReference type="Google" id="ProtNLM"/>
    </source>
</evidence>
<dbReference type="RefSeq" id="WP_087110015.1">
    <property type="nucleotide sequence ID" value="NZ_CBCSCN010000003.1"/>
</dbReference>
<reference evidence="1 2" key="1">
    <citation type="submission" date="2017-03" db="EMBL/GenBank/DDBJ databases">
        <authorList>
            <person name="Afonso C.L."/>
            <person name="Miller P.J."/>
            <person name="Scott M.A."/>
            <person name="Spackman E."/>
            <person name="Goraichik I."/>
            <person name="Dimitrov K.M."/>
            <person name="Suarez D.L."/>
            <person name="Swayne D.E."/>
        </authorList>
    </citation>
    <scope>NUCLEOTIDE SEQUENCE [LARGE SCALE GENOMIC DNA]</scope>
    <source>
        <strain evidence="1">SB41UT1</strain>
    </source>
</reference>
<protein>
    <recommendedName>
        <fullName evidence="3">Trypsin</fullName>
    </recommendedName>
</protein>
<gene>
    <name evidence="1" type="ORF">EHSB41UT_02316</name>
</gene>
<dbReference type="EMBL" id="FWPT01000005">
    <property type="protein sequence ID" value="SMA47115.1"/>
    <property type="molecule type" value="Genomic_DNA"/>
</dbReference>
<keyword evidence="2" id="KW-1185">Reference proteome</keyword>
<evidence type="ECO:0000313" key="2">
    <source>
        <dbReference type="Proteomes" id="UP000196573"/>
    </source>
</evidence>
<dbReference type="InterPro" id="IPR009003">
    <property type="entry name" value="Peptidase_S1_PA"/>
</dbReference>